<protein>
    <recommendedName>
        <fullName evidence="4">Yippee domain-containing protein</fullName>
    </recommendedName>
</protein>
<reference evidence="2 3" key="1">
    <citation type="submission" date="2024-08" db="EMBL/GenBank/DDBJ databases">
        <title>Insights into the chromosomal genome structure of Flemingia macrophylla.</title>
        <authorList>
            <person name="Ding Y."/>
            <person name="Zhao Y."/>
            <person name="Bi W."/>
            <person name="Wu M."/>
            <person name="Zhao G."/>
            <person name="Gong Y."/>
            <person name="Li W."/>
            <person name="Zhang P."/>
        </authorList>
    </citation>
    <scope>NUCLEOTIDE SEQUENCE [LARGE SCALE GENOMIC DNA]</scope>
    <source>
        <strain evidence="2">DYQJB</strain>
        <tissue evidence="2">Leaf</tissue>
    </source>
</reference>
<dbReference type="AlphaFoldDB" id="A0ABD1M0L3"/>
<dbReference type="EMBL" id="JBGMDY010000007">
    <property type="protein sequence ID" value="KAL2329325.1"/>
    <property type="molecule type" value="Genomic_DNA"/>
</dbReference>
<keyword evidence="1" id="KW-0812">Transmembrane</keyword>
<keyword evidence="1" id="KW-1133">Transmembrane helix</keyword>
<proteinExistence type="predicted"/>
<evidence type="ECO:0000256" key="1">
    <source>
        <dbReference type="SAM" id="Phobius"/>
    </source>
</evidence>
<keyword evidence="3" id="KW-1185">Reference proteome</keyword>
<name>A0ABD1M0L3_9FABA</name>
<feature type="transmembrane region" description="Helical" evidence="1">
    <location>
        <begin position="25"/>
        <end position="43"/>
    </location>
</feature>
<gene>
    <name evidence="2" type="ORF">Fmac_022752</name>
</gene>
<evidence type="ECO:0008006" key="4">
    <source>
        <dbReference type="Google" id="ProtNLM"/>
    </source>
</evidence>
<sequence length="74" mass="8216">MVGELSSECGKIKKNRKAEAETISSIYMVTFCFTLSMFSRLAVENHGNKILGFENHSSAFHMLCNACNRVLGLV</sequence>
<evidence type="ECO:0000313" key="3">
    <source>
        <dbReference type="Proteomes" id="UP001603857"/>
    </source>
</evidence>
<keyword evidence="1" id="KW-0472">Membrane</keyword>
<dbReference type="Proteomes" id="UP001603857">
    <property type="component" value="Unassembled WGS sequence"/>
</dbReference>
<accession>A0ABD1M0L3</accession>
<evidence type="ECO:0000313" key="2">
    <source>
        <dbReference type="EMBL" id="KAL2329325.1"/>
    </source>
</evidence>
<comment type="caution">
    <text evidence="2">The sequence shown here is derived from an EMBL/GenBank/DDBJ whole genome shotgun (WGS) entry which is preliminary data.</text>
</comment>
<organism evidence="2 3">
    <name type="scientific">Flemingia macrophylla</name>
    <dbReference type="NCBI Taxonomy" id="520843"/>
    <lineage>
        <taxon>Eukaryota</taxon>
        <taxon>Viridiplantae</taxon>
        <taxon>Streptophyta</taxon>
        <taxon>Embryophyta</taxon>
        <taxon>Tracheophyta</taxon>
        <taxon>Spermatophyta</taxon>
        <taxon>Magnoliopsida</taxon>
        <taxon>eudicotyledons</taxon>
        <taxon>Gunneridae</taxon>
        <taxon>Pentapetalae</taxon>
        <taxon>rosids</taxon>
        <taxon>fabids</taxon>
        <taxon>Fabales</taxon>
        <taxon>Fabaceae</taxon>
        <taxon>Papilionoideae</taxon>
        <taxon>50 kb inversion clade</taxon>
        <taxon>NPAAA clade</taxon>
        <taxon>indigoferoid/millettioid clade</taxon>
        <taxon>Phaseoleae</taxon>
        <taxon>Flemingia</taxon>
    </lineage>
</organism>